<dbReference type="SUPFAM" id="SSF56529">
    <property type="entry name" value="FAH"/>
    <property type="match status" value="1"/>
</dbReference>
<keyword evidence="4" id="KW-1185">Reference proteome</keyword>
<dbReference type="Proteomes" id="UP001465331">
    <property type="component" value="Unassembled WGS sequence"/>
</dbReference>
<gene>
    <name evidence="3" type="ORF">ABSH63_08370</name>
</gene>
<name>A0ABV2AB98_9GAMM</name>
<comment type="caution">
    <text evidence="3">The sequence shown here is derived from an EMBL/GenBank/DDBJ whole genome shotgun (WGS) entry which is preliminary data.</text>
</comment>
<organism evidence="3 4">
    <name type="scientific">Sinimarinibacterium thermocellulolyticum</name>
    <dbReference type="NCBI Taxonomy" id="3170016"/>
    <lineage>
        <taxon>Bacteria</taxon>
        <taxon>Pseudomonadati</taxon>
        <taxon>Pseudomonadota</taxon>
        <taxon>Gammaproteobacteria</taxon>
        <taxon>Nevskiales</taxon>
        <taxon>Nevskiaceae</taxon>
        <taxon>Sinimarinibacterium</taxon>
    </lineage>
</organism>
<dbReference type="InterPro" id="IPR011234">
    <property type="entry name" value="Fumarylacetoacetase-like_C"/>
</dbReference>
<dbReference type="InterPro" id="IPR036663">
    <property type="entry name" value="Fumarylacetoacetase_C_sf"/>
</dbReference>
<dbReference type="PANTHER" id="PTHR11820:SF7">
    <property type="entry name" value="ACYLPYRUVASE FAHD1, MITOCHONDRIAL"/>
    <property type="match status" value="1"/>
</dbReference>
<evidence type="ECO:0000313" key="4">
    <source>
        <dbReference type="Proteomes" id="UP001465331"/>
    </source>
</evidence>
<keyword evidence="3" id="KW-0378">Hydrolase</keyword>
<keyword evidence="1" id="KW-0479">Metal-binding</keyword>
<dbReference type="GO" id="GO:0016787">
    <property type="term" value="F:hydrolase activity"/>
    <property type="evidence" value="ECO:0007669"/>
    <property type="project" value="UniProtKB-KW"/>
</dbReference>
<proteinExistence type="predicted"/>
<reference evidence="3 4" key="1">
    <citation type="submission" date="2024-06" db="EMBL/GenBank/DDBJ databases">
        <authorList>
            <person name="Li Z."/>
            <person name="Jiang Y."/>
        </authorList>
    </citation>
    <scope>NUCLEOTIDE SEQUENCE [LARGE SCALE GENOMIC DNA]</scope>
    <source>
        <strain evidence="3 4">HSW-8</strain>
    </source>
</reference>
<evidence type="ECO:0000313" key="3">
    <source>
        <dbReference type="EMBL" id="MES0874015.1"/>
    </source>
</evidence>
<dbReference type="Gene3D" id="3.90.850.10">
    <property type="entry name" value="Fumarylacetoacetase-like, C-terminal domain"/>
    <property type="match status" value="1"/>
</dbReference>
<accession>A0ABV2AB98</accession>
<dbReference type="PANTHER" id="PTHR11820">
    <property type="entry name" value="ACYLPYRUVASE"/>
    <property type="match status" value="1"/>
</dbReference>
<protein>
    <submittedName>
        <fullName evidence="3">Fumarylacetoacetate hydrolase family protein</fullName>
    </submittedName>
</protein>
<evidence type="ECO:0000259" key="2">
    <source>
        <dbReference type="Pfam" id="PF01557"/>
    </source>
</evidence>
<sequence length="274" mass="29706">MMGGLRRFRHAGRRVARVPRRLSDNRLSRFSSLAMSVNRIFCIGKNYAEHVAELAHLDAAASEGLRAPKAATRSAAAAAPAPTALRADAVSPPDGDCVVFMKPASCIVEEGQPIVLPRGRGAVHHEAELVIELTGGGRDIPEDEALDCVAGMTLGLDLTLRDLQTELKRSGKPWELAKAFDGSAPMGMIRPYLEQDLQDIHFTCHVNGVLRQHGHTRDMLFTVARQIHILSQTWALEPGDVLFTGTPKGVGPLRPGDEIVLASPLLGEFRWSCA</sequence>
<evidence type="ECO:0000256" key="1">
    <source>
        <dbReference type="ARBA" id="ARBA00022723"/>
    </source>
</evidence>
<dbReference type="EMBL" id="JBEPIJ010000008">
    <property type="protein sequence ID" value="MES0874015.1"/>
    <property type="molecule type" value="Genomic_DNA"/>
</dbReference>
<dbReference type="RefSeq" id="WP_352888952.1">
    <property type="nucleotide sequence ID" value="NZ_JBEPIJ010000008.1"/>
</dbReference>
<dbReference type="Pfam" id="PF01557">
    <property type="entry name" value="FAA_hydrolase"/>
    <property type="match status" value="1"/>
</dbReference>
<feature type="domain" description="Fumarylacetoacetase-like C-terminal" evidence="2">
    <location>
        <begin position="40"/>
        <end position="269"/>
    </location>
</feature>